<dbReference type="AlphaFoldDB" id="A0A0F8WVT0"/>
<evidence type="ECO:0000313" key="2">
    <source>
        <dbReference type="EMBL" id="KKK15452.1"/>
    </source>
</evidence>
<evidence type="ECO:0000313" key="3">
    <source>
        <dbReference type="Proteomes" id="UP000034291"/>
    </source>
</evidence>
<dbReference type="Proteomes" id="UP000034291">
    <property type="component" value="Unassembled WGS sequence"/>
</dbReference>
<dbReference type="EMBL" id="JZBS01003280">
    <property type="protein sequence ID" value="KKK15452.1"/>
    <property type="molecule type" value="Genomic_DNA"/>
</dbReference>
<sequence>MRVTAISITLLSLIGSISARTLDDPDEFTSLGCPATTNANASPAEQLAAWEDFADLLYIRKSPRDALLKYAAAGYINHAPHVPESGRDNAIDYLSRNKGSNTVQLRHVYIGFDKNGTTYATAHFQATPENGNSSASVDISRMVGSCLVEHWEAGQKMDPSDNPIAYF</sequence>
<keyword evidence="1" id="KW-0732">Signal</keyword>
<protein>
    <recommendedName>
        <fullName evidence="4">SnoaL-like domain-containing protein</fullName>
    </recommendedName>
</protein>
<dbReference type="OrthoDB" id="2820488at2759"/>
<comment type="caution">
    <text evidence="2">The sequence shown here is derived from an EMBL/GenBank/DDBJ whole genome shotgun (WGS) entry which is preliminary data.</text>
</comment>
<feature type="signal peptide" evidence="1">
    <location>
        <begin position="1"/>
        <end position="19"/>
    </location>
</feature>
<gene>
    <name evidence="2" type="ORF">ARAM_005770</name>
</gene>
<dbReference type="Gene3D" id="3.10.450.50">
    <property type="match status" value="1"/>
</dbReference>
<evidence type="ECO:0008006" key="4">
    <source>
        <dbReference type="Google" id="ProtNLM"/>
    </source>
</evidence>
<name>A0A0F8WVT0_9EURO</name>
<proteinExistence type="predicted"/>
<keyword evidence="3" id="KW-1185">Reference proteome</keyword>
<accession>A0A0F8WVT0</accession>
<reference evidence="2 3" key="1">
    <citation type="submission" date="2015-02" db="EMBL/GenBank/DDBJ databases">
        <title>Draft Genome Sequences of Two Closely-Related Aflatoxigenic Aspergillus Species Obtained from the Cote d'Ivoire.</title>
        <authorList>
            <person name="Moore G.G."/>
            <person name="Beltz S.B."/>
            <person name="Mack B.M."/>
        </authorList>
    </citation>
    <scope>NUCLEOTIDE SEQUENCE [LARGE SCALE GENOMIC DNA]</scope>
    <source>
        <strain evidence="2 3">SRRC1468</strain>
    </source>
</reference>
<evidence type="ECO:0000256" key="1">
    <source>
        <dbReference type="SAM" id="SignalP"/>
    </source>
</evidence>
<organism evidence="2 3">
    <name type="scientific">Aspergillus rambellii</name>
    <dbReference type="NCBI Taxonomy" id="308745"/>
    <lineage>
        <taxon>Eukaryota</taxon>
        <taxon>Fungi</taxon>
        <taxon>Dikarya</taxon>
        <taxon>Ascomycota</taxon>
        <taxon>Pezizomycotina</taxon>
        <taxon>Eurotiomycetes</taxon>
        <taxon>Eurotiomycetidae</taxon>
        <taxon>Eurotiales</taxon>
        <taxon>Aspergillaceae</taxon>
        <taxon>Aspergillus</taxon>
        <taxon>Aspergillus subgen. Nidulantes</taxon>
    </lineage>
</organism>
<feature type="chain" id="PRO_5002529475" description="SnoaL-like domain-containing protein" evidence="1">
    <location>
        <begin position="20"/>
        <end position="167"/>
    </location>
</feature>